<evidence type="ECO:0000313" key="1">
    <source>
        <dbReference type="EMBL" id="TQQ81883.1"/>
    </source>
</evidence>
<evidence type="ECO:0000313" key="2">
    <source>
        <dbReference type="Proteomes" id="UP000315385"/>
    </source>
</evidence>
<dbReference type="AlphaFoldDB" id="A0A544QR10"/>
<comment type="caution">
    <text evidence="1">The sequence shown here is derived from an EMBL/GenBank/DDBJ whole genome shotgun (WGS) entry which is preliminary data.</text>
</comment>
<organism evidence="1 2">
    <name type="scientific">Halonotius roseus</name>
    <dbReference type="NCBI Taxonomy" id="2511997"/>
    <lineage>
        <taxon>Archaea</taxon>
        <taxon>Methanobacteriati</taxon>
        <taxon>Methanobacteriota</taxon>
        <taxon>Stenosarchaea group</taxon>
        <taxon>Halobacteria</taxon>
        <taxon>Halobacteriales</taxon>
        <taxon>Haloferacaceae</taxon>
        <taxon>Halonotius</taxon>
    </lineage>
</organism>
<accession>A0A544QR10</accession>
<dbReference type="RefSeq" id="WP_142442536.1">
    <property type="nucleotide sequence ID" value="NZ_SESI01000001.1"/>
</dbReference>
<sequence>MENWHLLADCSNFLKWQYKDTPYRVVATLHEDRGHWRAVFTSVYAGDSYLIRGACGGAGGGRMMAKAAATNWMAQNPNGCSPPGDYGR</sequence>
<reference evidence="1 2" key="1">
    <citation type="submission" date="2019-02" db="EMBL/GenBank/DDBJ databases">
        <title>Halonotius sp. a new haloqrchaeon isolated from saline water.</title>
        <authorList>
            <person name="Duran-Viseras A."/>
            <person name="Sanchez-Porro C."/>
            <person name="Ventosa A."/>
        </authorList>
    </citation>
    <scope>NUCLEOTIDE SEQUENCE [LARGE SCALE GENOMIC DNA]</scope>
    <source>
        <strain evidence="1 2">F9-27</strain>
    </source>
</reference>
<dbReference type="EMBL" id="SESI01000001">
    <property type="protein sequence ID" value="TQQ81883.1"/>
    <property type="molecule type" value="Genomic_DNA"/>
</dbReference>
<dbReference type="Proteomes" id="UP000315385">
    <property type="component" value="Unassembled WGS sequence"/>
</dbReference>
<keyword evidence="2" id="KW-1185">Reference proteome</keyword>
<name>A0A544QR10_9EURY</name>
<proteinExistence type="predicted"/>
<protein>
    <submittedName>
        <fullName evidence="1">Uncharacterized protein</fullName>
    </submittedName>
</protein>
<dbReference type="OrthoDB" id="346426at2157"/>
<gene>
    <name evidence="1" type="ORF">EWF95_02795</name>
</gene>